<evidence type="ECO:0000313" key="3">
    <source>
        <dbReference type="Proteomes" id="UP000593562"/>
    </source>
</evidence>
<accession>A0A7J7CMW6</accession>
<dbReference type="Proteomes" id="UP000593562">
    <property type="component" value="Unassembled WGS sequence"/>
</dbReference>
<feature type="compositionally biased region" description="Polar residues" evidence="1">
    <location>
        <begin position="42"/>
        <end position="53"/>
    </location>
</feature>
<evidence type="ECO:0000313" key="2">
    <source>
        <dbReference type="EMBL" id="KAF5735427.1"/>
    </source>
</evidence>
<organism evidence="2 3">
    <name type="scientific">Tripterygium wilfordii</name>
    <name type="common">Thunder God vine</name>
    <dbReference type="NCBI Taxonomy" id="458696"/>
    <lineage>
        <taxon>Eukaryota</taxon>
        <taxon>Viridiplantae</taxon>
        <taxon>Streptophyta</taxon>
        <taxon>Embryophyta</taxon>
        <taxon>Tracheophyta</taxon>
        <taxon>Spermatophyta</taxon>
        <taxon>Magnoliopsida</taxon>
        <taxon>eudicotyledons</taxon>
        <taxon>Gunneridae</taxon>
        <taxon>Pentapetalae</taxon>
        <taxon>rosids</taxon>
        <taxon>fabids</taxon>
        <taxon>Celastrales</taxon>
        <taxon>Celastraceae</taxon>
        <taxon>Tripterygium</taxon>
    </lineage>
</organism>
<proteinExistence type="predicted"/>
<feature type="compositionally biased region" description="Low complexity" evidence="1">
    <location>
        <begin position="70"/>
        <end position="87"/>
    </location>
</feature>
<reference evidence="2 3" key="1">
    <citation type="journal article" date="2020" name="Nat. Commun.">
        <title>Genome of Tripterygium wilfordii and identification of cytochrome P450 involved in triptolide biosynthesis.</title>
        <authorList>
            <person name="Tu L."/>
            <person name="Su P."/>
            <person name="Zhang Z."/>
            <person name="Gao L."/>
            <person name="Wang J."/>
            <person name="Hu T."/>
            <person name="Zhou J."/>
            <person name="Zhang Y."/>
            <person name="Zhao Y."/>
            <person name="Liu Y."/>
            <person name="Song Y."/>
            <person name="Tong Y."/>
            <person name="Lu Y."/>
            <person name="Yang J."/>
            <person name="Xu C."/>
            <person name="Jia M."/>
            <person name="Peters R.J."/>
            <person name="Huang L."/>
            <person name="Gao W."/>
        </authorList>
    </citation>
    <scope>NUCLEOTIDE SEQUENCE [LARGE SCALE GENOMIC DNA]</scope>
    <source>
        <strain evidence="3">cv. XIE 37</strain>
        <tissue evidence="2">Leaf</tissue>
    </source>
</reference>
<feature type="compositionally biased region" description="Basic and acidic residues" evidence="1">
    <location>
        <begin position="93"/>
        <end position="112"/>
    </location>
</feature>
<protein>
    <submittedName>
        <fullName evidence="2">Uncharacterized protein</fullName>
    </submittedName>
</protein>
<gene>
    <name evidence="2" type="ORF">HS088_TW15G00929</name>
</gene>
<dbReference type="EMBL" id="JAAARO010000015">
    <property type="protein sequence ID" value="KAF5735427.1"/>
    <property type="molecule type" value="Genomic_DNA"/>
</dbReference>
<dbReference type="AlphaFoldDB" id="A0A7J7CMW6"/>
<name>A0A7J7CMW6_TRIWF</name>
<keyword evidence="3" id="KW-1185">Reference proteome</keyword>
<dbReference type="InParanoid" id="A0A7J7CMW6"/>
<feature type="compositionally biased region" description="Polar residues" evidence="1">
    <location>
        <begin position="17"/>
        <end position="30"/>
    </location>
</feature>
<comment type="caution">
    <text evidence="2">The sequence shown here is derived from an EMBL/GenBank/DDBJ whole genome shotgun (WGS) entry which is preliminary data.</text>
</comment>
<sequence>MLSDTSSEQVEGLDDILNQTESNPLQSPENPRTARRKPSNAEPGSSKSLTSARHASRRTTAEEVNEENKNVSVPETSAAPTTRTRATVHSARQKVETHLEEAEEGQEKRDVPETLAIPNSRRRAPATSSSRKVDGQEDEGSVQRVYIAQGDQ</sequence>
<feature type="region of interest" description="Disordered" evidence="1">
    <location>
        <begin position="1"/>
        <end position="152"/>
    </location>
</feature>
<evidence type="ECO:0000256" key="1">
    <source>
        <dbReference type="SAM" id="MobiDB-lite"/>
    </source>
</evidence>